<comment type="caution">
    <text evidence="2">The sequence shown here is derived from an EMBL/GenBank/DDBJ whole genome shotgun (WGS) entry which is preliminary data.</text>
</comment>
<keyword evidence="1" id="KW-1133">Transmembrane helix</keyword>
<keyword evidence="1" id="KW-0812">Transmembrane</keyword>
<dbReference type="RefSeq" id="XP_066672775.1">
    <property type="nucleotide sequence ID" value="XM_066809157.1"/>
</dbReference>
<evidence type="ECO:0000313" key="3">
    <source>
        <dbReference type="Proteomes" id="UP001433268"/>
    </source>
</evidence>
<sequence>MHTSAAARRALEQLARRHQVTPQAVEAEPVRLDQLAVGRAVLAAGGARLLRAEDVAVGAPLVLALVLLLRRGRFRGWWARLVGAAEGVDAVLLFLLLPFVLLRAERFEFPGGSGGGLVVLGFGTGPLRGAAVVAVAASAVEADLGGYGGGGCRGRQTPKKEPEGVSRWDFAEAGAGSAAVASAADASAVVVYDGDGPGPGLLPWAFGLQRPISKVAIAGWTSRCGHELWVVARDDQPSEGVVEFVVVSLGWDLELRDTYDYRGRQVS</sequence>
<keyword evidence="3" id="KW-1185">Reference proteome</keyword>
<evidence type="ECO:0000313" key="2">
    <source>
        <dbReference type="EMBL" id="KAK8089881.1"/>
    </source>
</evidence>
<name>A0ABR1X3B9_9PEZI</name>
<protein>
    <submittedName>
        <fullName evidence="2">Uncharacterized protein</fullName>
    </submittedName>
</protein>
<organism evidence="2 3">
    <name type="scientific">Apiospora hydei</name>
    <dbReference type="NCBI Taxonomy" id="1337664"/>
    <lineage>
        <taxon>Eukaryota</taxon>
        <taxon>Fungi</taxon>
        <taxon>Dikarya</taxon>
        <taxon>Ascomycota</taxon>
        <taxon>Pezizomycotina</taxon>
        <taxon>Sordariomycetes</taxon>
        <taxon>Xylariomycetidae</taxon>
        <taxon>Amphisphaeriales</taxon>
        <taxon>Apiosporaceae</taxon>
        <taxon>Apiospora</taxon>
    </lineage>
</organism>
<proteinExistence type="predicted"/>
<dbReference type="Proteomes" id="UP001433268">
    <property type="component" value="Unassembled WGS sequence"/>
</dbReference>
<dbReference type="GeneID" id="92042217"/>
<accession>A0ABR1X3B9</accession>
<reference evidence="2 3" key="1">
    <citation type="submission" date="2023-01" db="EMBL/GenBank/DDBJ databases">
        <title>Analysis of 21 Apiospora genomes using comparative genomics revels a genus with tremendous synthesis potential of carbohydrate active enzymes and secondary metabolites.</title>
        <authorList>
            <person name="Sorensen T."/>
        </authorList>
    </citation>
    <scope>NUCLEOTIDE SEQUENCE [LARGE SCALE GENOMIC DNA]</scope>
    <source>
        <strain evidence="2 3">CBS 114990</strain>
    </source>
</reference>
<keyword evidence="1" id="KW-0472">Membrane</keyword>
<evidence type="ECO:0000256" key="1">
    <source>
        <dbReference type="SAM" id="Phobius"/>
    </source>
</evidence>
<feature type="transmembrane region" description="Helical" evidence="1">
    <location>
        <begin position="81"/>
        <end position="101"/>
    </location>
</feature>
<dbReference type="EMBL" id="JAQQWN010000004">
    <property type="protein sequence ID" value="KAK8089881.1"/>
    <property type="molecule type" value="Genomic_DNA"/>
</dbReference>
<gene>
    <name evidence="2" type="ORF">PG997_004842</name>
</gene>